<feature type="compositionally biased region" description="Polar residues" evidence="6">
    <location>
        <begin position="430"/>
        <end position="448"/>
    </location>
</feature>
<evidence type="ECO:0000313" key="9">
    <source>
        <dbReference type="EMBL" id="ADP79445.1"/>
    </source>
</evidence>
<keyword evidence="4 7" id="KW-1133">Transmembrane helix</keyword>
<dbReference type="InterPro" id="IPR013783">
    <property type="entry name" value="Ig-like_fold"/>
</dbReference>
<evidence type="ECO:0000256" key="3">
    <source>
        <dbReference type="ARBA" id="ARBA00022737"/>
    </source>
</evidence>
<keyword evidence="3" id="KW-0677">Repeat</keyword>
<evidence type="ECO:0000256" key="1">
    <source>
        <dbReference type="ARBA" id="ARBA00004141"/>
    </source>
</evidence>
<dbReference type="SMART" id="SM00089">
    <property type="entry name" value="PKD"/>
    <property type="match status" value="6"/>
</dbReference>
<feature type="compositionally biased region" description="Low complexity" evidence="6">
    <location>
        <begin position="403"/>
        <end position="414"/>
    </location>
</feature>
<feature type="domain" description="PKD" evidence="8">
    <location>
        <begin position="727"/>
        <end position="787"/>
    </location>
</feature>
<dbReference type="SUPFAM" id="SSF51004">
    <property type="entry name" value="C-terminal (heme d1) domain of cytochrome cd1-nitrite reductase"/>
    <property type="match status" value="1"/>
</dbReference>
<dbReference type="InterPro" id="IPR011048">
    <property type="entry name" value="Haem_d1_sf"/>
</dbReference>
<dbReference type="KEGG" id="fri:FraEuI1c_1378"/>
<dbReference type="GO" id="GO:0005261">
    <property type="term" value="F:monoatomic cation channel activity"/>
    <property type="evidence" value="ECO:0007669"/>
    <property type="project" value="TreeGrafter"/>
</dbReference>
<feature type="domain" description="PKD" evidence="8">
    <location>
        <begin position="525"/>
        <end position="610"/>
    </location>
</feature>
<dbReference type="Proteomes" id="UP000002484">
    <property type="component" value="Chromosome"/>
</dbReference>
<dbReference type="Pfam" id="PF18911">
    <property type="entry name" value="PKD_4"/>
    <property type="match status" value="3"/>
</dbReference>
<dbReference type="GO" id="GO:0005886">
    <property type="term" value="C:plasma membrane"/>
    <property type="evidence" value="ECO:0007669"/>
    <property type="project" value="TreeGrafter"/>
</dbReference>
<dbReference type="InterPro" id="IPR035986">
    <property type="entry name" value="PKD_dom_sf"/>
</dbReference>
<evidence type="ECO:0000256" key="7">
    <source>
        <dbReference type="SAM" id="Phobius"/>
    </source>
</evidence>
<name>E3J4Z4_PSEI1</name>
<dbReference type="InParanoid" id="E3J4Z4"/>
<dbReference type="GO" id="GO:0005975">
    <property type="term" value="P:carbohydrate metabolic process"/>
    <property type="evidence" value="ECO:0007669"/>
    <property type="project" value="UniProtKB-ARBA"/>
</dbReference>
<feature type="compositionally biased region" description="Low complexity" evidence="6">
    <location>
        <begin position="449"/>
        <end position="470"/>
    </location>
</feature>
<accession>E3J4Z4</accession>
<feature type="transmembrane region" description="Helical" evidence="7">
    <location>
        <begin position="27"/>
        <end position="47"/>
    </location>
</feature>
<keyword evidence="10" id="KW-1185">Reference proteome</keyword>
<dbReference type="Gene3D" id="2.60.40.10">
    <property type="entry name" value="Immunoglobulins"/>
    <property type="match status" value="6"/>
</dbReference>
<dbReference type="PROSITE" id="PS50093">
    <property type="entry name" value="PKD"/>
    <property type="match status" value="5"/>
</dbReference>
<dbReference type="OrthoDB" id="3203237at2"/>
<dbReference type="STRING" id="298654.FraEuI1c_1378"/>
<dbReference type="CDD" id="cd00146">
    <property type="entry name" value="PKD"/>
    <property type="match status" value="4"/>
</dbReference>
<dbReference type="Pfam" id="PF00801">
    <property type="entry name" value="PKD"/>
    <property type="match status" value="2"/>
</dbReference>
<dbReference type="InterPro" id="IPR000601">
    <property type="entry name" value="PKD_dom"/>
</dbReference>
<feature type="compositionally biased region" description="Pro residues" evidence="6">
    <location>
        <begin position="1062"/>
        <end position="1103"/>
    </location>
</feature>
<dbReference type="PANTHER" id="PTHR46730">
    <property type="entry name" value="POLYCYSTIN-1"/>
    <property type="match status" value="1"/>
</dbReference>
<reference evidence="9 10" key="1">
    <citation type="submission" date="2010-10" db="EMBL/GenBank/DDBJ databases">
        <title>Complete sequence of Frankia sp. EuI1c.</title>
        <authorList>
            <consortium name="US DOE Joint Genome Institute"/>
            <person name="Lucas S."/>
            <person name="Copeland A."/>
            <person name="Lapidus A."/>
            <person name="Cheng J.-F."/>
            <person name="Bruce D."/>
            <person name="Goodwin L."/>
            <person name="Pitluck S."/>
            <person name="Chertkov O."/>
            <person name="Detter J.C."/>
            <person name="Han C."/>
            <person name="Tapia R."/>
            <person name="Land M."/>
            <person name="Hauser L."/>
            <person name="Jeffries C."/>
            <person name="Kyrpides N."/>
            <person name="Ivanova N."/>
            <person name="Mikhailova N."/>
            <person name="Beauchemin N."/>
            <person name="Sen A."/>
            <person name="Sur S.A."/>
            <person name="Gtari M."/>
            <person name="Wall L."/>
            <person name="Tisa L."/>
            <person name="Woyke T."/>
        </authorList>
    </citation>
    <scope>NUCLEOTIDE SEQUENCE [LARGE SCALE GENOMIC DNA]</scope>
    <source>
        <strain evidence="10">DSM 45817 / CECT 9037 / EuI1c</strain>
    </source>
</reference>
<comment type="subcellular location">
    <subcellularLocation>
        <location evidence="1">Membrane</location>
        <topology evidence="1">Multi-pass membrane protein</topology>
    </subcellularLocation>
</comment>
<evidence type="ECO:0000256" key="2">
    <source>
        <dbReference type="ARBA" id="ARBA00022692"/>
    </source>
</evidence>
<feature type="domain" description="PKD" evidence="8">
    <location>
        <begin position="879"/>
        <end position="962"/>
    </location>
</feature>
<keyword evidence="5 7" id="KW-0472">Membrane</keyword>
<dbReference type="SUPFAM" id="SSF49299">
    <property type="entry name" value="PKD domain"/>
    <property type="match status" value="5"/>
</dbReference>
<feature type="region of interest" description="Disordered" evidence="6">
    <location>
        <begin position="382"/>
        <end position="523"/>
    </location>
</feature>
<dbReference type="PANTHER" id="PTHR46730:SF4">
    <property type="entry name" value="POLYCYSTIC KIDNEY DISEASE PROTEIN 1-LIKE 1"/>
    <property type="match status" value="1"/>
</dbReference>
<dbReference type="AlphaFoldDB" id="E3J4Z4"/>
<evidence type="ECO:0000313" key="10">
    <source>
        <dbReference type="Proteomes" id="UP000002484"/>
    </source>
</evidence>
<dbReference type="InterPro" id="IPR022409">
    <property type="entry name" value="PKD/Chitinase_dom"/>
</dbReference>
<dbReference type="eggNOG" id="COG3291">
    <property type="taxonomic scope" value="Bacteria"/>
</dbReference>
<feature type="compositionally biased region" description="Gly residues" evidence="6">
    <location>
        <begin position="390"/>
        <end position="402"/>
    </location>
</feature>
<dbReference type="EMBL" id="CP002299">
    <property type="protein sequence ID" value="ADP79445.1"/>
    <property type="molecule type" value="Genomic_DNA"/>
</dbReference>
<feature type="compositionally biased region" description="Gly residues" evidence="6">
    <location>
        <begin position="487"/>
        <end position="499"/>
    </location>
</feature>
<dbReference type="eggNOG" id="COG3391">
    <property type="taxonomic scope" value="Bacteria"/>
</dbReference>
<dbReference type="HOGENOM" id="CLU_279096_0_0_11"/>
<evidence type="ECO:0000256" key="5">
    <source>
        <dbReference type="ARBA" id="ARBA00023136"/>
    </source>
</evidence>
<gene>
    <name evidence="9" type="ordered locus">FraEuI1c_1378</name>
</gene>
<protein>
    <submittedName>
        <fullName evidence="9">PKD domain containing protein</fullName>
    </submittedName>
</protein>
<feature type="compositionally biased region" description="Polar residues" evidence="6">
    <location>
        <begin position="1112"/>
        <end position="1130"/>
    </location>
</feature>
<feature type="domain" description="PKD" evidence="8">
    <location>
        <begin position="613"/>
        <end position="702"/>
    </location>
</feature>
<organism evidence="9 10">
    <name type="scientific">Pseudofrankia inefficax (strain DSM 45817 / CECT 9037 / DDB 130130 / EuI1c)</name>
    <name type="common">Frankia inefficax</name>
    <dbReference type="NCBI Taxonomy" id="298654"/>
    <lineage>
        <taxon>Bacteria</taxon>
        <taxon>Bacillati</taxon>
        <taxon>Actinomycetota</taxon>
        <taxon>Actinomycetes</taxon>
        <taxon>Frankiales</taxon>
        <taxon>Frankiaceae</taxon>
        <taxon>Pseudofrankia</taxon>
    </lineage>
</organism>
<feature type="compositionally biased region" description="Low complexity" evidence="6">
    <location>
        <begin position="500"/>
        <end position="519"/>
    </location>
</feature>
<keyword evidence="2 7" id="KW-0812">Transmembrane</keyword>
<dbReference type="GO" id="GO:0006816">
    <property type="term" value="P:calcium ion transport"/>
    <property type="evidence" value="ECO:0007669"/>
    <property type="project" value="TreeGrafter"/>
</dbReference>
<evidence type="ECO:0000256" key="6">
    <source>
        <dbReference type="SAM" id="MobiDB-lite"/>
    </source>
</evidence>
<evidence type="ECO:0000256" key="4">
    <source>
        <dbReference type="ARBA" id="ARBA00022989"/>
    </source>
</evidence>
<feature type="region of interest" description="Disordered" evidence="6">
    <location>
        <begin position="1052"/>
        <end position="1130"/>
    </location>
</feature>
<sequence length="1130" mass="111582">MTAVTGPSGTKRRLADRGWATVFRWGWLSRVALAVLIVGVTVVVVAVGRSRGEHARSVSLPEGEAWLVSSAAGQVSLIDGSTAQVLTQVSVPAAQLAGVQAGSDEFVTAGNGSLRRIDGATYGVSAPVRFSTHSQAPALYPAPGALFAVDPTTGLVTLADPRSLRVRGQFSLAARVAPGAAVADSDDRLWAVDGRTGDLIRIGPGGERIQRAAVDPARTRLVTVGGRPVAVDLAAGRARTIAADGVTGVGVCLATAPGDTSLTVTGAVLGSRLYVVSGARGLLLTSDLTAGSCGLAVDLGAAGHLLGQPKETAAHVFIPDFTAGTVIVFDEASTRVVARPKVLPPNTPFELENNGPVMFFNDPASSRAGIIDLTGAVRPVQKYDPTKVGPGAGNGAEGGGLGLTDTTALPSSSPRTPPSAGPTATPTPTGQRGANPSSQPGTNPRQTQPASAGASSPPRPGSSAGPSQPSTRQGLSLPGVEPRSTGDGVGTGVVPGGSTTGPSVLGSTGSTTVVGGSTTDDSPVPDVVIAASTTSTKIGTSVTLQAQANAAAGGVRAVSWTFGDGATAAGTTVSHAWTTEGGYPVTATVQLVNGSTLVRSVTITVSKPGVGPPTAALTVSPNSGEAQLQVSASAAGSSPGAAPISRYVFDFGDGTTAVSSSSPQAAHNYLVKGDYAVVVTVFDSSGASSQASALVIVDEGIVPVLRVRPAGDNSLMITADGSQSRGGSGMTYRFDWGDRTAPTLGAATASHTYAAAGTYTVTLTVTDSAGRSSDNARATVTVPASACSLEPTLAVTPETVAPGGQVTATVSLACTPTAAVSYAFDFGAGAGKEKPTASDTESHTYPQTGNYYVSVTVTAGSESRMVTASIAVSSKVPPPMPVLKVSPTSGVAPLTVTADASGTTGTAPIAYSFSFGDGSPATAHGSGTTASHTYGSPGTYTVTVTADNAGGTATASESVTVTGKPPVAYLVVTPAGGEAPLPVAMSAANSTAGDAPISSYTFIVTGPAGTQTYGPQAASTFAQTLGAGSWDLSVEVKADDGSSDTSRAVHLNVTTPASPTGPGSPPPSSAAPTTAPPRTEPPSSSPPPSGPPSATPPPTPPAIASPTGLPAPTTSASTLRRTTIAPSAVI</sequence>
<proteinExistence type="predicted"/>
<feature type="domain" description="PKD" evidence="8">
    <location>
        <begin position="815"/>
        <end position="872"/>
    </location>
</feature>
<evidence type="ECO:0000259" key="8">
    <source>
        <dbReference type="PROSITE" id="PS50093"/>
    </source>
</evidence>